<name>A0A1E1XV87_AMBSC</name>
<dbReference type="InterPro" id="IPR013083">
    <property type="entry name" value="Znf_RING/FYVE/PHD"/>
</dbReference>
<dbReference type="EMBL" id="GFAA01000232">
    <property type="protein sequence ID" value="JAU03203.1"/>
    <property type="molecule type" value="mRNA"/>
</dbReference>
<reference evidence="3" key="1">
    <citation type="submission" date="2016-09" db="EMBL/GenBank/DDBJ databases">
        <authorList>
            <person name="Capua I."/>
            <person name="De Benedictis P."/>
            <person name="Joannis T."/>
            <person name="Lombin L.H."/>
            <person name="Cattoli G."/>
        </authorList>
    </citation>
    <scope>NUCLEOTIDE SEQUENCE</scope>
</reference>
<dbReference type="Gene3D" id="2.60.210.10">
    <property type="entry name" value="Apoptosis, Tumor Necrosis Factor Receptor Associated Protein 2, Chain A"/>
    <property type="match status" value="1"/>
</dbReference>
<reference evidence="3" key="2">
    <citation type="journal article" date="2017" name="Front. Cell. Infect. Microbiol.">
        <title>Analysis of the Salivary Gland Transcriptome of Unfed and Partially Fed Amblyomma sculptum Ticks and Descriptive Proteome of the Saliva.</title>
        <authorList>
            <person name="Esteves E."/>
            <person name="Maruyama S.R."/>
            <person name="Kawahara R."/>
            <person name="Fujita A."/>
            <person name="Martins L.A."/>
            <person name="Righi A.A."/>
            <person name="Costa F.B."/>
            <person name="Palmisano G."/>
            <person name="Labruna M.B."/>
            <person name="Sa-Nunes A."/>
            <person name="Ribeiro J.M.C."/>
            <person name="Fogaca A.C."/>
        </authorList>
    </citation>
    <scope>NUCLEOTIDE SEQUENCE</scope>
</reference>
<feature type="domain" description="TRAF1-6 MATH" evidence="2">
    <location>
        <begin position="350"/>
        <end position="441"/>
    </location>
</feature>
<organism evidence="3">
    <name type="scientific">Amblyomma sculptum</name>
    <name type="common">Tick</name>
    <dbReference type="NCBI Taxonomy" id="1581419"/>
    <lineage>
        <taxon>Eukaryota</taxon>
        <taxon>Metazoa</taxon>
        <taxon>Ecdysozoa</taxon>
        <taxon>Arthropoda</taxon>
        <taxon>Chelicerata</taxon>
        <taxon>Arachnida</taxon>
        <taxon>Acari</taxon>
        <taxon>Parasitiformes</taxon>
        <taxon>Ixodida</taxon>
        <taxon>Ixodoidea</taxon>
        <taxon>Ixodidae</taxon>
        <taxon>Amblyomminae</taxon>
        <taxon>Amblyomma</taxon>
    </lineage>
</organism>
<proteinExistence type="evidence at transcript level"/>
<sequence>YTLVGFSPELDWKPLRFLKPIPQYRVCSACGLVRRLTALLPCMHVLCEACFHQCVQDGERVCPHEGNHCQDEDIEWKECSLDELLKRQVKCWNQESGCEVNAAASDIIQHFQHECGYHSVSCLKCFATVLCKDICAHLKSGCSSLTTLSASACEGQSIRRDEAEIFSSFRRALEEQAGEMKAFLERLPKYCSPRDDRLNEICHSINTFKETLRQELSDGINSLKQTLIEGENRARQSQESFANCVSRFDEALKSAHNSEPTQSAERSSETASAIQSSNTEANASSENTADCLRTVLWNSAVHTSHCQFIVRSVKTLQDTAMRKGFADFTTHLAYLRGYCLLPGLRFQKKNDSVTLHITSILYKGDLDDFVQWPFMHRIRLSVLHPKSGGERSINGQRFQPLEWSKRPVEKRNKGAVFINPTLDLNQLIAGGYVEDDLLQVKWELLL</sequence>
<accession>A0A1E1XV87</accession>
<feature type="region of interest" description="Disordered" evidence="1">
    <location>
        <begin position="255"/>
        <end position="282"/>
    </location>
</feature>
<evidence type="ECO:0000259" key="2">
    <source>
        <dbReference type="Pfam" id="PF21355"/>
    </source>
</evidence>
<evidence type="ECO:0000313" key="3">
    <source>
        <dbReference type="EMBL" id="JAU03203.1"/>
    </source>
</evidence>
<feature type="compositionally biased region" description="Polar residues" evidence="1">
    <location>
        <begin position="255"/>
        <end position="275"/>
    </location>
</feature>
<evidence type="ECO:0000256" key="1">
    <source>
        <dbReference type="SAM" id="MobiDB-lite"/>
    </source>
</evidence>
<dbReference type="Pfam" id="PF21355">
    <property type="entry name" value="TRAF-mep_MATH"/>
    <property type="match status" value="1"/>
</dbReference>
<keyword evidence="3" id="KW-0675">Receptor</keyword>
<dbReference type="InterPro" id="IPR049342">
    <property type="entry name" value="TRAF1-6_MATH_dom"/>
</dbReference>
<dbReference type="Gene3D" id="3.30.40.10">
    <property type="entry name" value="Zinc/RING finger domain, C3HC4 (zinc finger)"/>
    <property type="match status" value="1"/>
</dbReference>
<dbReference type="InterPro" id="IPR008974">
    <property type="entry name" value="TRAF-like"/>
</dbReference>
<dbReference type="AlphaFoldDB" id="A0A1E1XV87"/>
<dbReference type="CDD" id="cd16449">
    <property type="entry name" value="RING-HC"/>
    <property type="match status" value="1"/>
</dbReference>
<protein>
    <submittedName>
        <fullName evidence="3">Putative tnf receptor-associated factor</fullName>
    </submittedName>
</protein>
<feature type="non-terminal residue" evidence="3">
    <location>
        <position position="1"/>
    </location>
</feature>